<keyword evidence="2" id="KW-1185">Reference proteome</keyword>
<name>A0A8J6BQZ6_ELECQ</name>
<dbReference type="OrthoDB" id="6606840at2759"/>
<evidence type="ECO:0000313" key="2">
    <source>
        <dbReference type="Proteomes" id="UP000770717"/>
    </source>
</evidence>
<evidence type="ECO:0000313" key="1">
    <source>
        <dbReference type="EMBL" id="KAG9466063.1"/>
    </source>
</evidence>
<proteinExistence type="predicted"/>
<comment type="caution">
    <text evidence="1">The sequence shown here is derived from an EMBL/GenBank/DDBJ whole genome shotgun (WGS) entry which is preliminary data.</text>
</comment>
<accession>A0A8J6BQZ6</accession>
<reference evidence="1" key="1">
    <citation type="thesis" date="2020" institute="ProQuest LLC" country="789 East Eisenhower Parkway, Ann Arbor, MI, USA">
        <title>Comparative Genomics and Chromosome Evolution.</title>
        <authorList>
            <person name="Mudd A.B."/>
        </authorList>
    </citation>
    <scope>NUCLEOTIDE SEQUENCE</scope>
    <source>
        <strain evidence="1">HN-11 Male</strain>
        <tissue evidence="1">Kidney and liver</tissue>
    </source>
</reference>
<dbReference type="Proteomes" id="UP000770717">
    <property type="component" value="Unassembled WGS sequence"/>
</dbReference>
<protein>
    <submittedName>
        <fullName evidence="1">Uncharacterized protein</fullName>
    </submittedName>
</protein>
<sequence length="90" mass="10067">MLIKAAASFGLENGSDEIKSYESGRNISRSEAVWRIPAFPMHEKFPTLCSSCCAFGQRIYFDPNDNNNLLQKINSSSKTTLLAFLQLCKT</sequence>
<gene>
    <name evidence="1" type="ORF">GDO78_017275</name>
</gene>
<dbReference type="AlphaFoldDB" id="A0A8J6BQZ6"/>
<dbReference type="EMBL" id="WNTK01002407">
    <property type="protein sequence ID" value="KAG9466063.1"/>
    <property type="molecule type" value="Genomic_DNA"/>
</dbReference>
<organism evidence="1 2">
    <name type="scientific">Eleutherodactylus coqui</name>
    <name type="common">Puerto Rican coqui</name>
    <dbReference type="NCBI Taxonomy" id="57060"/>
    <lineage>
        <taxon>Eukaryota</taxon>
        <taxon>Metazoa</taxon>
        <taxon>Chordata</taxon>
        <taxon>Craniata</taxon>
        <taxon>Vertebrata</taxon>
        <taxon>Euteleostomi</taxon>
        <taxon>Amphibia</taxon>
        <taxon>Batrachia</taxon>
        <taxon>Anura</taxon>
        <taxon>Neobatrachia</taxon>
        <taxon>Hyloidea</taxon>
        <taxon>Eleutherodactylidae</taxon>
        <taxon>Eleutherodactylinae</taxon>
        <taxon>Eleutherodactylus</taxon>
        <taxon>Eleutherodactylus</taxon>
    </lineage>
</organism>